<dbReference type="InterPro" id="IPR036875">
    <property type="entry name" value="Znf_CCHC_sf"/>
</dbReference>
<keyword evidence="1" id="KW-0479">Metal-binding</keyword>
<proteinExistence type="predicted"/>
<name>A0ABY7FCV0_MYAAR</name>
<evidence type="ECO:0000313" key="4">
    <source>
        <dbReference type="Proteomes" id="UP001164746"/>
    </source>
</evidence>
<sequence>MFFYGRSCSAVSAFKDYTRKSAHVSGSGGLGHAGSKYVHKIKNGDRILGLLVKLAMSNLWRSTIAEGVSSAVHFAVDTVMNSLNVSLIQTKSTEGKSKLGCWFCGRQGHFKRDCQEWKRLKGLGIKKNGNRQEN</sequence>
<gene>
    <name evidence="3" type="ORF">MAR_001813</name>
</gene>
<dbReference type="InterPro" id="IPR001878">
    <property type="entry name" value="Znf_CCHC"/>
</dbReference>
<keyword evidence="1" id="KW-0863">Zinc-finger</keyword>
<dbReference type="PROSITE" id="PS50158">
    <property type="entry name" value="ZF_CCHC"/>
    <property type="match status" value="1"/>
</dbReference>
<keyword evidence="4" id="KW-1185">Reference proteome</keyword>
<dbReference type="EMBL" id="CP111022">
    <property type="protein sequence ID" value="WAR19975.1"/>
    <property type="molecule type" value="Genomic_DNA"/>
</dbReference>
<evidence type="ECO:0000313" key="3">
    <source>
        <dbReference type="EMBL" id="WAR19975.1"/>
    </source>
</evidence>
<dbReference type="SUPFAM" id="SSF57756">
    <property type="entry name" value="Retrovirus zinc finger-like domains"/>
    <property type="match status" value="1"/>
</dbReference>
<keyword evidence="1" id="KW-0862">Zinc</keyword>
<accession>A0ABY7FCV0</accession>
<reference evidence="3" key="1">
    <citation type="submission" date="2022-11" db="EMBL/GenBank/DDBJ databases">
        <title>Centuries of genome instability and evolution in soft-shell clam transmissible cancer (bioRxiv).</title>
        <authorList>
            <person name="Hart S.F.M."/>
            <person name="Yonemitsu M.A."/>
            <person name="Giersch R.M."/>
            <person name="Beal B.F."/>
            <person name="Arriagada G."/>
            <person name="Davis B.W."/>
            <person name="Ostrander E.A."/>
            <person name="Goff S.P."/>
            <person name="Metzger M.J."/>
        </authorList>
    </citation>
    <scope>NUCLEOTIDE SEQUENCE</scope>
    <source>
        <strain evidence="3">MELC-2E11</strain>
        <tissue evidence="3">Siphon/mantle</tissue>
    </source>
</reference>
<dbReference type="Pfam" id="PF00098">
    <property type="entry name" value="zf-CCHC"/>
    <property type="match status" value="1"/>
</dbReference>
<evidence type="ECO:0000259" key="2">
    <source>
        <dbReference type="PROSITE" id="PS50158"/>
    </source>
</evidence>
<dbReference type="Proteomes" id="UP001164746">
    <property type="component" value="Chromosome 11"/>
</dbReference>
<dbReference type="Gene3D" id="4.10.60.10">
    <property type="entry name" value="Zinc finger, CCHC-type"/>
    <property type="match status" value="1"/>
</dbReference>
<dbReference type="SMART" id="SM00343">
    <property type="entry name" value="ZnF_C2HC"/>
    <property type="match status" value="1"/>
</dbReference>
<feature type="domain" description="CCHC-type" evidence="2">
    <location>
        <begin position="101"/>
        <end position="116"/>
    </location>
</feature>
<organism evidence="3 4">
    <name type="scientific">Mya arenaria</name>
    <name type="common">Soft-shell clam</name>
    <dbReference type="NCBI Taxonomy" id="6604"/>
    <lineage>
        <taxon>Eukaryota</taxon>
        <taxon>Metazoa</taxon>
        <taxon>Spiralia</taxon>
        <taxon>Lophotrochozoa</taxon>
        <taxon>Mollusca</taxon>
        <taxon>Bivalvia</taxon>
        <taxon>Autobranchia</taxon>
        <taxon>Heteroconchia</taxon>
        <taxon>Euheterodonta</taxon>
        <taxon>Imparidentia</taxon>
        <taxon>Neoheterodontei</taxon>
        <taxon>Myida</taxon>
        <taxon>Myoidea</taxon>
        <taxon>Myidae</taxon>
        <taxon>Mya</taxon>
    </lineage>
</organism>
<protein>
    <recommendedName>
        <fullName evidence="2">CCHC-type domain-containing protein</fullName>
    </recommendedName>
</protein>
<evidence type="ECO:0000256" key="1">
    <source>
        <dbReference type="PROSITE-ProRule" id="PRU00047"/>
    </source>
</evidence>